<feature type="non-terminal residue" evidence="3">
    <location>
        <position position="34"/>
    </location>
</feature>
<name>X1I9D1_9ZZZZ</name>
<dbReference type="PROSITE" id="PS51219">
    <property type="entry name" value="DPCK"/>
    <property type="match status" value="1"/>
</dbReference>
<dbReference type="GO" id="GO:0005524">
    <property type="term" value="F:ATP binding"/>
    <property type="evidence" value="ECO:0007669"/>
    <property type="project" value="UniProtKB-KW"/>
</dbReference>
<comment type="caution">
    <text evidence="3">The sequence shown here is derived from an EMBL/GenBank/DDBJ whole genome shotgun (WGS) entry which is preliminary data.</text>
</comment>
<reference evidence="3" key="1">
    <citation type="journal article" date="2014" name="Front. Microbiol.">
        <title>High frequency of phylogenetically diverse reductive dehalogenase-homologous genes in deep subseafloor sedimentary metagenomes.</title>
        <authorList>
            <person name="Kawai M."/>
            <person name="Futagami T."/>
            <person name="Toyoda A."/>
            <person name="Takaki Y."/>
            <person name="Nishi S."/>
            <person name="Hori S."/>
            <person name="Arai W."/>
            <person name="Tsubouchi T."/>
            <person name="Morono Y."/>
            <person name="Uchiyama I."/>
            <person name="Ito T."/>
            <person name="Fujiyama A."/>
            <person name="Inagaki F."/>
            <person name="Takami H."/>
        </authorList>
    </citation>
    <scope>NUCLEOTIDE SEQUENCE</scope>
    <source>
        <strain evidence="3">Expedition CK06-06</strain>
    </source>
</reference>
<dbReference type="InterPro" id="IPR027417">
    <property type="entry name" value="P-loop_NTPase"/>
</dbReference>
<evidence type="ECO:0000256" key="1">
    <source>
        <dbReference type="ARBA" id="ARBA00022741"/>
    </source>
</evidence>
<dbReference type="Gene3D" id="3.40.50.300">
    <property type="entry name" value="P-loop containing nucleotide triphosphate hydrolases"/>
    <property type="match status" value="1"/>
</dbReference>
<sequence>MLERLGARAIDADALVHELMEKGTPVWQAVVKEF</sequence>
<accession>X1I9D1</accession>
<dbReference type="GO" id="GO:0004140">
    <property type="term" value="F:dephospho-CoA kinase activity"/>
    <property type="evidence" value="ECO:0007669"/>
    <property type="project" value="InterPro"/>
</dbReference>
<evidence type="ECO:0000313" key="3">
    <source>
        <dbReference type="EMBL" id="GAH78996.1"/>
    </source>
</evidence>
<dbReference type="GO" id="GO:0015937">
    <property type="term" value="P:coenzyme A biosynthetic process"/>
    <property type="evidence" value="ECO:0007669"/>
    <property type="project" value="InterPro"/>
</dbReference>
<evidence type="ECO:0000256" key="2">
    <source>
        <dbReference type="ARBA" id="ARBA00022840"/>
    </source>
</evidence>
<keyword evidence="2" id="KW-0067">ATP-binding</keyword>
<dbReference type="AlphaFoldDB" id="X1I9D1"/>
<organism evidence="3">
    <name type="scientific">marine sediment metagenome</name>
    <dbReference type="NCBI Taxonomy" id="412755"/>
    <lineage>
        <taxon>unclassified sequences</taxon>
        <taxon>metagenomes</taxon>
        <taxon>ecological metagenomes</taxon>
    </lineage>
</organism>
<dbReference type="InterPro" id="IPR001977">
    <property type="entry name" value="Depp_CoAkinase"/>
</dbReference>
<proteinExistence type="predicted"/>
<gene>
    <name evidence="3" type="ORF">S03H2_55268</name>
</gene>
<dbReference type="EMBL" id="BARU01035290">
    <property type="protein sequence ID" value="GAH78996.1"/>
    <property type="molecule type" value="Genomic_DNA"/>
</dbReference>
<keyword evidence="1" id="KW-0547">Nucleotide-binding</keyword>
<protein>
    <submittedName>
        <fullName evidence="3">Uncharacterized protein</fullName>
    </submittedName>
</protein>